<dbReference type="EMBL" id="CP017759">
    <property type="protein sequence ID" value="AQV99426.1"/>
    <property type="molecule type" value="Genomic_DNA"/>
</dbReference>
<evidence type="ECO:0000313" key="1">
    <source>
        <dbReference type="EMBL" id="AQV99426.1"/>
    </source>
</evidence>
<dbReference type="Proteomes" id="UP000189627">
    <property type="component" value="Plasmid pENH92"/>
</dbReference>
<geneLocation type="plasmid" evidence="2">
    <name>penh92</name>
</geneLocation>
<sequence length="519" mass="57997">MYVITFGQRAETRTTLAGVLHLLNDDRSETAQLRFEEIAVRHVEAGDIPVVRLPHGRFGVRPGGSARSILARVIDEVDRFIVRVGGKVLRPQEMSRASWGAVLAAGRLAYFPEEAIDLSQGAAGPLFQAADLFEESGPFEIAQYVQFEFVRRFGYGTNGPLYDPAQIPNARHEVHIAYALLRGEKLRDCVLNTYRDNPRFGQSDLDWLQPLIAVPALRGALPAHQLQALCRLLRLEKIAITPQNAPKLLAIVRRVPAEGTDVHVDDALYEAGVLAPRPTPASRPAEGQAAAPVSALASRIHHLITQRQFHATVDKAKAQREALEISRRHFDDIATRAVHARVSTGFDWPNKVALAVLQRDVATLLHIFDNPKDWNVDSKRALREELDVDLLQCTAAVRRQRIFEMCGFSPAEQQRWEQQAAAAKANRLAVQDFEDARKRAEASSWRLETGKVLNGREYVDFCIAEGFSEIVDVPRGRAREYRIRDPRRSMSRRLRAKDGTLAYARAKLAQTDTPMALAA</sequence>
<evidence type="ECO:0000313" key="2">
    <source>
        <dbReference type="Proteomes" id="UP000189627"/>
    </source>
</evidence>
<proteinExistence type="predicted"/>
<dbReference type="OrthoDB" id="9114710at2"/>
<accession>A0A1U9V398</accession>
<protein>
    <submittedName>
        <fullName evidence="1">Uncharacterized protein</fullName>
    </submittedName>
</protein>
<keyword evidence="1" id="KW-0614">Plasmid</keyword>
<organism evidence="1 2">
    <name type="scientific">Cupriavidus necator</name>
    <name type="common">Alcaligenes eutrophus</name>
    <name type="synonym">Ralstonia eutropha</name>
    <dbReference type="NCBI Taxonomy" id="106590"/>
    <lineage>
        <taxon>Bacteria</taxon>
        <taxon>Pseudomonadati</taxon>
        <taxon>Pseudomonadota</taxon>
        <taxon>Betaproteobacteria</taxon>
        <taxon>Burkholderiales</taxon>
        <taxon>Burkholderiaceae</taxon>
        <taxon>Cupriavidus</taxon>
    </lineage>
</organism>
<dbReference type="RefSeq" id="WP_078201814.1">
    <property type="nucleotide sequence ID" value="NZ_CP017759.1"/>
</dbReference>
<reference evidence="2" key="1">
    <citation type="submission" date="2017-02" db="EMBL/GenBank/DDBJ databases">
        <title>Complete genome sequence of Cupriavidus necator strain NH9, a 3-chlorobenzoate degrader.</title>
        <authorList>
            <person name="Moriuchi R."/>
            <person name="Dohra H."/>
            <person name="Ogawa N."/>
        </authorList>
    </citation>
    <scope>NUCLEOTIDE SEQUENCE [LARGE SCALE GENOMIC DNA]</scope>
    <source>
        <strain evidence="2">NH9</strain>
        <plasmid evidence="2">penh92</plasmid>
    </source>
</reference>
<dbReference type="KEGG" id="cuh:BJN34_36750"/>
<name>A0A1U9V398_CUPNE</name>
<dbReference type="AlphaFoldDB" id="A0A1U9V398"/>
<gene>
    <name evidence="1" type="ORF">BJN34_36750</name>
</gene>